<dbReference type="Proteomes" id="UP000504636">
    <property type="component" value="Unplaced"/>
</dbReference>
<accession>A0A6A6Y8D3</accession>
<gene>
    <name evidence="1 3" type="ORF">BDZ99DRAFT_112585</name>
</gene>
<dbReference type="RefSeq" id="XP_033572036.1">
    <property type="nucleotide sequence ID" value="XM_033712430.1"/>
</dbReference>
<evidence type="ECO:0000313" key="2">
    <source>
        <dbReference type="Proteomes" id="UP000504636"/>
    </source>
</evidence>
<reference evidence="1 3" key="1">
    <citation type="journal article" date="2020" name="Stud. Mycol.">
        <title>101 Dothideomycetes genomes: a test case for predicting lifestyles and emergence of pathogens.</title>
        <authorList>
            <person name="Haridas S."/>
            <person name="Albert R."/>
            <person name="Binder M."/>
            <person name="Bloem J."/>
            <person name="Labutti K."/>
            <person name="Salamov A."/>
            <person name="Andreopoulos B."/>
            <person name="Baker S."/>
            <person name="Barry K."/>
            <person name="Bills G."/>
            <person name="Bluhm B."/>
            <person name="Cannon C."/>
            <person name="Castanera R."/>
            <person name="Culley D."/>
            <person name="Daum C."/>
            <person name="Ezra D."/>
            <person name="Gonzalez J."/>
            <person name="Henrissat B."/>
            <person name="Kuo A."/>
            <person name="Liang C."/>
            <person name="Lipzen A."/>
            <person name="Lutzoni F."/>
            <person name="Magnuson J."/>
            <person name="Mondo S."/>
            <person name="Nolan M."/>
            <person name="Ohm R."/>
            <person name="Pangilinan J."/>
            <person name="Park H.-J."/>
            <person name="Ramirez L."/>
            <person name="Alfaro M."/>
            <person name="Sun H."/>
            <person name="Tritt A."/>
            <person name="Yoshinaga Y."/>
            <person name="Zwiers L.-H."/>
            <person name="Turgeon B."/>
            <person name="Goodwin S."/>
            <person name="Spatafora J."/>
            <person name="Crous P."/>
            <person name="Grigoriev I."/>
        </authorList>
    </citation>
    <scope>NUCLEOTIDE SEQUENCE</scope>
    <source>
        <strain evidence="1 3">CBS 304.34</strain>
    </source>
</reference>
<protein>
    <submittedName>
        <fullName evidence="1 3">Uncharacterized protein</fullName>
    </submittedName>
</protein>
<keyword evidence="2" id="KW-1185">Reference proteome</keyword>
<proteinExistence type="predicted"/>
<reference evidence="3" key="2">
    <citation type="submission" date="2020-04" db="EMBL/GenBank/DDBJ databases">
        <authorList>
            <consortium name="NCBI Genome Project"/>
        </authorList>
    </citation>
    <scope>NUCLEOTIDE SEQUENCE</scope>
    <source>
        <strain evidence="3">CBS 304.34</strain>
    </source>
</reference>
<sequence length="200" mass="22898">MRTHTRVWVNWRERGWYTRDCQKKNLLKEQKTTLFRGCRNSDGLLRDNGRSARLFSRIYRHLSARLFSRIYGNLSARLCSRVYRKAIMSARAGVELTTLAGLVGGAEPTEPRPAVRISWGTAELNQTYRLTQAVKPQSFTLWRHRCLGGLPQRCCHNIPLEVDCPLKDVTDNEQSTESNPTELTVSRSVCVLITCLLQCT</sequence>
<evidence type="ECO:0000313" key="1">
    <source>
        <dbReference type="EMBL" id="KAF2805072.1"/>
    </source>
</evidence>
<reference evidence="3" key="3">
    <citation type="submission" date="2025-04" db="UniProtKB">
        <authorList>
            <consortium name="RefSeq"/>
        </authorList>
    </citation>
    <scope>IDENTIFICATION</scope>
    <source>
        <strain evidence="3">CBS 304.34</strain>
    </source>
</reference>
<evidence type="ECO:0000313" key="3">
    <source>
        <dbReference type="RefSeq" id="XP_033572036.1"/>
    </source>
</evidence>
<dbReference type="EMBL" id="MU003710">
    <property type="protein sequence ID" value="KAF2805072.1"/>
    <property type="molecule type" value="Genomic_DNA"/>
</dbReference>
<dbReference type="AlphaFoldDB" id="A0A6A6Y8D3"/>
<organism evidence="1">
    <name type="scientific">Mytilinidion resinicola</name>
    <dbReference type="NCBI Taxonomy" id="574789"/>
    <lineage>
        <taxon>Eukaryota</taxon>
        <taxon>Fungi</taxon>
        <taxon>Dikarya</taxon>
        <taxon>Ascomycota</taxon>
        <taxon>Pezizomycotina</taxon>
        <taxon>Dothideomycetes</taxon>
        <taxon>Pleosporomycetidae</taxon>
        <taxon>Mytilinidiales</taxon>
        <taxon>Mytilinidiaceae</taxon>
        <taxon>Mytilinidion</taxon>
    </lineage>
</organism>
<name>A0A6A6Y8D3_9PEZI</name>
<dbReference type="GeneID" id="54453323"/>